<keyword evidence="2" id="KW-1185">Reference proteome</keyword>
<protein>
    <submittedName>
        <fullName evidence="1">Uncharacterized protein</fullName>
    </submittedName>
</protein>
<organism evidence="1 2">
    <name type="scientific">Melastoma candidum</name>
    <dbReference type="NCBI Taxonomy" id="119954"/>
    <lineage>
        <taxon>Eukaryota</taxon>
        <taxon>Viridiplantae</taxon>
        <taxon>Streptophyta</taxon>
        <taxon>Embryophyta</taxon>
        <taxon>Tracheophyta</taxon>
        <taxon>Spermatophyta</taxon>
        <taxon>Magnoliopsida</taxon>
        <taxon>eudicotyledons</taxon>
        <taxon>Gunneridae</taxon>
        <taxon>Pentapetalae</taxon>
        <taxon>rosids</taxon>
        <taxon>malvids</taxon>
        <taxon>Myrtales</taxon>
        <taxon>Melastomataceae</taxon>
        <taxon>Melastomatoideae</taxon>
        <taxon>Melastomateae</taxon>
        <taxon>Melastoma</taxon>
    </lineage>
</organism>
<dbReference type="EMBL" id="CM042884">
    <property type="protein sequence ID" value="KAI4371098.1"/>
    <property type="molecule type" value="Genomic_DNA"/>
</dbReference>
<dbReference type="Proteomes" id="UP001057402">
    <property type="component" value="Chromosome 5"/>
</dbReference>
<gene>
    <name evidence="1" type="ORF">MLD38_019367</name>
</gene>
<accession>A0ACB9QWQ8</accession>
<name>A0ACB9QWQ8_9MYRT</name>
<evidence type="ECO:0000313" key="2">
    <source>
        <dbReference type="Proteomes" id="UP001057402"/>
    </source>
</evidence>
<evidence type="ECO:0000313" key="1">
    <source>
        <dbReference type="EMBL" id="KAI4371098.1"/>
    </source>
</evidence>
<proteinExistence type="predicted"/>
<sequence length="283" mass="32599">MAGAGRNPPPYATPTKSRKQSRTSAAVVDGEDRISALPDAMILHVFSFLEIKDVVKTSALSRRWYSLWTQTSAVTINAESVRDFSYIERFFLQCTSPVIRKLHLLCLLYCAGYNFHLWIRFAVGRGIEHLCMDLHKEYWNDYYNLPRALFRCKSLKWLKLRLCEFPSLRNGEFMGISWSSLKVLCVHDMKMVDGVIKGVLEGSPLLESLTLETCYGMTNIRIFSKNMKELVIRRYCDPYYIDEYNEDDENRENSRLEIYAPYLRSLPLGGKGSHCPEGSTFPG</sequence>
<comment type="caution">
    <text evidence="1">The sequence shown here is derived from an EMBL/GenBank/DDBJ whole genome shotgun (WGS) entry which is preliminary data.</text>
</comment>
<reference evidence="2" key="1">
    <citation type="journal article" date="2023" name="Front. Plant Sci.">
        <title>Chromosomal-level genome assembly of Melastoma candidum provides insights into trichome evolution.</title>
        <authorList>
            <person name="Zhong Y."/>
            <person name="Wu W."/>
            <person name="Sun C."/>
            <person name="Zou P."/>
            <person name="Liu Y."/>
            <person name="Dai S."/>
            <person name="Zhou R."/>
        </authorList>
    </citation>
    <scope>NUCLEOTIDE SEQUENCE [LARGE SCALE GENOMIC DNA]</scope>
</reference>